<dbReference type="Gene3D" id="1.25.40.410">
    <property type="match status" value="1"/>
</dbReference>
<feature type="region of interest" description="Disordered" evidence="4">
    <location>
        <begin position="430"/>
        <end position="481"/>
    </location>
</feature>
<feature type="domain" description="C2 DOCK-type" evidence="5">
    <location>
        <begin position="604"/>
        <end position="775"/>
    </location>
</feature>
<protein>
    <recommendedName>
        <fullName evidence="9">Dedicator of cytokinesis protein 7</fullName>
    </recommendedName>
</protein>
<feature type="compositionally biased region" description="Basic and acidic residues" evidence="4">
    <location>
        <begin position="174"/>
        <end position="185"/>
    </location>
</feature>
<feature type="domain" description="DOCKER" evidence="6">
    <location>
        <begin position="1664"/>
        <end position="2102"/>
    </location>
</feature>
<proteinExistence type="inferred from homology"/>
<dbReference type="PROSITE" id="PS51651">
    <property type="entry name" value="DOCKER"/>
    <property type="match status" value="1"/>
</dbReference>
<dbReference type="InterPro" id="IPR043162">
    <property type="entry name" value="DOCK_C_lobe_C"/>
</dbReference>
<dbReference type="Pfam" id="PF20422">
    <property type="entry name" value="DHR-2_Lobe_B"/>
    <property type="match status" value="1"/>
</dbReference>
<evidence type="ECO:0000313" key="7">
    <source>
        <dbReference type="EMBL" id="CAH3130189.1"/>
    </source>
</evidence>
<dbReference type="GO" id="GO:0005085">
    <property type="term" value="F:guanyl-nucleotide exchange factor activity"/>
    <property type="evidence" value="ECO:0007669"/>
    <property type="project" value="UniProtKB-KW"/>
</dbReference>
<dbReference type="PANTHER" id="PTHR23317:SF76">
    <property type="entry name" value="LD20667P"/>
    <property type="match status" value="1"/>
</dbReference>
<dbReference type="InterPro" id="IPR046770">
    <property type="entry name" value="DOCKER_Lobe_B"/>
</dbReference>
<dbReference type="InterPro" id="IPR046769">
    <property type="entry name" value="DOCKER_Lobe_A"/>
</dbReference>
<feature type="compositionally biased region" description="Low complexity" evidence="4">
    <location>
        <begin position="189"/>
        <end position="198"/>
    </location>
</feature>
<dbReference type="InterPro" id="IPR021816">
    <property type="entry name" value="DOCK_C/D_N"/>
</dbReference>
<dbReference type="InterPro" id="IPR046773">
    <property type="entry name" value="DOCKER_Lobe_C"/>
</dbReference>
<evidence type="ECO:0000256" key="3">
    <source>
        <dbReference type="PROSITE-ProRule" id="PRU00983"/>
    </source>
</evidence>
<dbReference type="PANTHER" id="PTHR23317">
    <property type="entry name" value="DEDICATOR OF CYTOKINESIS DOCK"/>
    <property type="match status" value="1"/>
</dbReference>
<dbReference type="FunFam" id="1.20.58.740:FF:000002">
    <property type="entry name" value="Dedicator of cytokinesis protein 7"/>
    <property type="match status" value="1"/>
</dbReference>
<feature type="region of interest" description="Disordered" evidence="4">
    <location>
        <begin position="172"/>
        <end position="204"/>
    </location>
</feature>
<dbReference type="InterPro" id="IPR037808">
    <property type="entry name" value="C2_Dock-C"/>
</dbReference>
<dbReference type="Pfam" id="PF14429">
    <property type="entry name" value="DOCK-C2"/>
    <property type="match status" value="1"/>
</dbReference>
<dbReference type="FunFam" id="1.25.40.410:FF:000002">
    <property type="entry name" value="Dedicator of cytokinesis protein 7"/>
    <property type="match status" value="1"/>
</dbReference>
<feature type="region of interest" description="Disordered" evidence="4">
    <location>
        <begin position="927"/>
        <end position="961"/>
    </location>
</feature>
<comment type="similarity">
    <text evidence="3">Belongs to the DOCK family.</text>
</comment>
<dbReference type="Gene3D" id="2.60.40.150">
    <property type="entry name" value="C2 domain"/>
    <property type="match status" value="1"/>
</dbReference>
<evidence type="ECO:0008006" key="9">
    <source>
        <dbReference type="Google" id="ProtNLM"/>
    </source>
</evidence>
<gene>
    <name evidence="7" type="ORF">PMEA_00013857</name>
</gene>
<evidence type="ECO:0000256" key="2">
    <source>
        <dbReference type="ARBA" id="ARBA00022658"/>
    </source>
</evidence>
<dbReference type="GO" id="GO:0007264">
    <property type="term" value="P:small GTPase-mediated signal transduction"/>
    <property type="evidence" value="ECO:0007669"/>
    <property type="project" value="InterPro"/>
</dbReference>
<sequence length="2131" mass="240686">MAASGSQTFSAGSTTRAFAQKLNKFRRNGSATFSTQSSTRSQSSTSSSFIHLAAGTTPLNEVVEPPDFEDLLLQNQPFNENDPKSKMLEFPDDDIEVTTIPRQCRTVKPCFPKDTGAENNPLLKDCIHCYTSDWAIVNRRYQFRCSDEGRPDSRRRIARTSSFVRTLPTQLYEIDEKGKPADQGKNEAQQKVSQQSGKGQDELPRGSWASSIFDLQMSNPDPLLPSLLERTPADELDLANQEDRQLHRMHSLFSIYPIQQEEGIEKRIPATIPQEHFGQRILIKCLQLKLDLEVEPIFASMALYDGRVKKKISENFYFDMNSEWCKKLVEEQNPRVDISTLSRSAVFSITYPSTDVFLVIKLEKVLQQGDISECAEPYMKDTENPKHKDKMRTAAVLNCERLGKYRMPFAWTAIHLIDIISGNKDGIDPLAATPTPASQEKDTSSAGTSVRRLSGMAETPPVVPRGSRRKDSESASSRSSVIEARKSIHLADIGEFEVTPDLTNFRPVTLTVSSFFKQESDKLKDDDLYKFLADLKRPSSVLKRLKCIPGTLKLDISPPGDKPPYCLTSELHQVHPYPDGKARPTKEIEEFAPKEVFAPYLTFKNLMYVYPLSVNYTSRSTSARNIAVRVQFMDGEDFDASALECVFGKSSGAAMQKDAWSPVTYHNKCPDFYEEVKIKLPANLTDQHHLLFTFYHISCSTGKKLEEKGPVETPIGYTWIPAIKEGRLNLGEFHLPVSLEKPPTSYSVLSPEVQLPGIKWLESHKGVFHVAVRAVSSIYTQDIPIHKFLKICHQIEGRVASSPTRTSEGNLESVLRKSIVDLSKAREEPLVRFLYLILDKLILLLVRPPIISGTVVNIGQSAFESLTQIVHRLHVLLENSQDEHGRNQLLASYITYVFSAPYNHSPPSSPDHYAEPSRSASIPVGLQSKARQKMSSSNPQLNSADEQQPSYTTGKWVDEEEEPRMAEVMNLPGNRSSMAESRPSSLAVPGLVLGSSNNRKLVHEELALQWAVASGPVRELAMGHAWFFFDLMFKSMAQYLENTDKFFWTRKSRFPDQFLGDIRAMVNSTVFEIIGKLEDFTLCRRLNSSLAFFLYDLLSLIDRGFVYELIRHYFREMHYQATNETNEPAANQLRLEFLRIVCSHEHYVTLNLPFPCPLFPTPPSSPTASVSSIDSAMSTYTLVIGNSMAELSTPFRQQHFLAGLVLSELALALEGGDMTIICQAIDTTRDLIACHDSDTRYDNVSCRSAVAALYLPIAGLVVGALHQLHGYGTKDNFSFTPDVAMAIATSSVSTLKGSDDSRSEFSSQKSKPQQLSLEATRNLLVCLLWVLKNMASDVLRDWWADQQPAKLGLLLDVLRLCITLFEYGGKVQKSSQFQTVPRPKAQQDAKAKIEEMLLGNKGAAREMMQRHSRVMLEKGQSPTPEARLRWRKDQTQWRQATEQQDRVRPEVEVNAQIEGGLAAEVSTIVLDTLEHLVQTVSSSESLRVVLSGILRVLLHSLSYNQSERVLQNIFATQRSIVYKFPELLFEDDTELCADLCSRLLNHCSSALSSIRAQASASLYLLMRQNFEIGNNFARVKMQVTMSLSSLVGTSQAFNEDHLRRSLKTIITYAESDQELRTSTFPDQVRELVFNLHMILSDTVKMKEFQEDPEMLIDLMYRIAKGYQNSPDLRLTWLCNMATKHGENKVEAAMCLVHTAGLVSEYLSMLEDKPHLPIGCVSFEKISPNVLEESAISDDVVSPDEEGICTGKYFCENGLVSLLESAANTFFRSHLFECVNEVYKLLIPILEAKRDYKKLTQVHQRLSEAFSKIIQTEGKRMLGTYFRVGFYGSKFGDLDGEEYIYKEPAITKLPEVSHRLQAFYGDKFGHDVVEVIKDSNAVEQEKLNPEKAYIQLTYVDPYFDEYELKDRITYFDKNFNLRRFMYETPFTPSGKPHGELVTQYKRKTILTAANSFPYVKTRVNVVHREQIVLSPIEVAIEDMELRTKELLNAINQEPPNPKMLQMVLQGSIGTTVNQGPLEIALVFLCHDQDAEDGGETPMITRHHHRLRLCFKEFIKRCGDALQRNKHLIASDQRAYQKELEKNFTQLTEQLEPLLRNKSGTLRGSTRQKEGSALLRKISKSFNTGHSIA</sequence>
<evidence type="ECO:0000256" key="1">
    <source>
        <dbReference type="ARBA" id="ARBA00022553"/>
    </source>
</evidence>
<dbReference type="InterPro" id="IPR035892">
    <property type="entry name" value="C2_domain_sf"/>
</dbReference>
<dbReference type="CDD" id="cd08696">
    <property type="entry name" value="C2_Dock-C"/>
    <property type="match status" value="1"/>
</dbReference>
<dbReference type="InterPro" id="IPR027007">
    <property type="entry name" value="C2_DOCK-type_domain"/>
</dbReference>
<dbReference type="EMBL" id="CALNXJ010000024">
    <property type="protein sequence ID" value="CAH3130189.1"/>
    <property type="molecule type" value="Genomic_DNA"/>
</dbReference>
<evidence type="ECO:0000259" key="5">
    <source>
        <dbReference type="PROSITE" id="PS51650"/>
    </source>
</evidence>
<keyword evidence="1" id="KW-0597">Phosphoprotein</keyword>
<evidence type="ECO:0000256" key="4">
    <source>
        <dbReference type="SAM" id="MobiDB-lite"/>
    </source>
</evidence>
<dbReference type="InterPro" id="IPR043161">
    <property type="entry name" value="DOCK_C_lobe_A"/>
</dbReference>
<comment type="caution">
    <text evidence="7">The sequence shown here is derived from an EMBL/GenBank/DDBJ whole genome shotgun (WGS) entry which is preliminary data.</text>
</comment>
<evidence type="ECO:0000259" key="6">
    <source>
        <dbReference type="PROSITE" id="PS51651"/>
    </source>
</evidence>
<dbReference type="PROSITE" id="PS51650">
    <property type="entry name" value="C2_DOCK"/>
    <property type="match status" value="1"/>
</dbReference>
<reference evidence="7 8" key="1">
    <citation type="submission" date="2022-05" db="EMBL/GenBank/DDBJ databases">
        <authorList>
            <consortium name="Genoscope - CEA"/>
            <person name="William W."/>
        </authorList>
    </citation>
    <scope>NUCLEOTIDE SEQUENCE [LARGE SCALE GENOMIC DNA]</scope>
</reference>
<dbReference type="SUPFAM" id="SSF48371">
    <property type="entry name" value="ARM repeat"/>
    <property type="match status" value="1"/>
</dbReference>
<name>A0AAU9WYA3_9CNID</name>
<dbReference type="InterPro" id="IPR016024">
    <property type="entry name" value="ARM-type_fold"/>
</dbReference>
<accession>A0AAU9WYA3</accession>
<dbReference type="Proteomes" id="UP001159428">
    <property type="component" value="Unassembled WGS sequence"/>
</dbReference>
<dbReference type="InterPro" id="IPR026791">
    <property type="entry name" value="DOCK"/>
</dbReference>
<dbReference type="Pfam" id="PF20421">
    <property type="entry name" value="DHR-2_Lobe_C"/>
    <property type="match status" value="1"/>
</dbReference>
<keyword evidence="8" id="KW-1185">Reference proteome</keyword>
<evidence type="ECO:0000313" key="8">
    <source>
        <dbReference type="Proteomes" id="UP001159428"/>
    </source>
</evidence>
<dbReference type="Pfam" id="PF06920">
    <property type="entry name" value="DHR-2_Lobe_A"/>
    <property type="match status" value="1"/>
</dbReference>
<organism evidence="7 8">
    <name type="scientific">Pocillopora meandrina</name>
    <dbReference type="NCBI Taxonomy" id="46732"/>
    <lineage>
        <taxon>Eukaryota</taxon>
        <taxon>Metazoa</taxon>
        <taxon>Cnidaria</taxon>
        <taxon>Anthozoa</taxon>
        <taxon>Hexacorallia</taxon>
        <taxon>Scleractinia</taxon>
        <taxon>Astrocoeniina</taxon>
        <taxon>Pocilloporidae</taxon>
        <taxon>Pocillopora</taxon>
    </lineage>
</organism>
<dbReference type="Gene3D" id="1.20.58.740">
    <property type="match status" value="1"/>
</dbReference>
<feature type="compositionally biased region" description="Polar residues" evidence="4">
    <location>
        <begin position="933"/>
        <end position="953"/>
    </location>
</feature>
<dbReference type="Pfam" id="PF11878">
    <property type="entry name" value="DOCK_C-D_N"/>
    <property type="match status" value="1"/>
</dbReference>
<keyword evidence="2" id="KW-0344">Guanine-nucleotide releasing factor</keyword>
<dbReference type="InterPro" id="IPR027357">
    <property type="entry name" value="DOCKER_dom"/>
</dbReference>